<name>A0A5E8CL16_9ZZZZ</name>
<gene>
    <name evidence="1" type="ORF">CPAV1605_1230</name>
</gene>
<sequence>MNDYDGTTTILNVSGDKIDNNCLNVLKFMKKTGLNCHIVPNKTVIGDKIENGCIITLAGVKPDIIEKKVWKNLEKEFDLKCAFMEMKRDYAGCVRNFFRPSNCIT</sequence>
<evidence type="ECO:0000313" key="1">
    <source>
        <dbReference type="EMBL" id="VVU95479.1"/>
    </source>
</evidence>
<protein>
    <submittedName>
        <fullName evidence="1">Uncharacterized protein</fullName>
    </submittedName>
</protein>
<dbReference type="EMBL" id="CABVLZ010000004">
    <property type="protein sequence ID" value="VVU95479.1"/>
    <property type="molecule type" value="Genomic_DNA"/>
</dbReference>
<accession>A0A5E8CL16</accession>
<organism evidence="1">
    <name type="scientific">seawater metagenome</name>
    <dbReference type="NCBI Taxonomy" id="1561972"/>
    <lineage>
        <taxon>unclassified sequences</taxon>
        <taxon>metagenomes</taxon>
        <taxon>ecological metagenomes</taxon>
    </lineage>
</organism>
<reference evidence="1" key="1">
    <citation type="submission" date="2019-09" db="EMBL/GenBank/DDBJ databases">
        <authorList>
            <person name="Needham M D."/>
        </authorList>
    </citation>
    <scope>NUCLEOTIDE SEQUENCE</scope>
</reference>
<dbReference type="AlphaFoldDB" id="A0A5E8CL16"/>
<proteinExistence type="predicted"/>